<accession>V2WN10</accession>
<dbReference type="Proteomes" id="UP000017559">
    <property type="component" value="Unassembled WGS sequence"/>
</dbReference>
<dbReference type="AlphaFoldDB" id="V2WN10"/>
<name>V2WN10_MONRO</name>
<evidence type="ECO:0000256" key="1">
    <source>
        <dbReference type="SAM" id="MobiDB-lite"/>
    </source>
</evidence>
<evidence type="ECO:0000313" key="3">
    <source>
        <dbReference type="Proteomes" id="UP000017559"/>
    </source>
</evidence>
<organism evidence="2 3">
    <name type="scientific">Moniliophthora roreri (strain MCA 2997)</name>
    <name type="common">Cocoa frosty pod rot fungus</name>
    <name type="synonym">Crinipellis roreri</name>
    <dbReference type="NCBI Taxonomy" id="1381753"/>
    <lineage>
        <taxon>Eukaryota</taxon>
        <taxon>Fungi</taxon>
        <taxon>Dikarya</taxon>
        <taxon>Basidiomycota</taxon>
        <taxon>Agaricomycotina</taxon>
        <taxon>Agaricomycetes</taxon>
        <taxon>Agaricomycetidae</taxon>
        <taxon>Agaricales</taxon>
        <taxon>Marasmiineae</taxon>
        <taxon>Marasmiaceae</taxon>
        <taxon>Moniliophthora</taxon>
    </lineage>
</organism>
<dbReference type="EMBL" id="AWSO01002154">
    <property type="protein sequence ID" value="ESK81936.1"/>
    <property type="molecule type" value="Genomic_DNA"/>
</dbReference>
<reference evidence="2 3" key="1">
    <citation type="journal article" date="2014" name="BMC Genomics">
        <title>Genome and secretome analysis of the hemibiotrophic fungal pathogen, Moniliophthora roreri, which causes frosty pod rot disease of cacao: mechanisms of the biotrophic and necrotrophic phases.</title>
        <authorList>
            <person name="Meinhardt L.W."/>
            <person name="Costa G.G.L."/>
            <person name="Thomazella D.P.T."/>
            <person name="Teixeira P.J.P.L."/>
            <person name="Carazzolle M.F."/>
            <person name="Schuster S.C."/>
            <person name="Carlson J.E."/>
            <person name="Guiltinan M.J."/>
            <person name="Mieczkowski P."/>
            <person name="Farmer A."/>
            <person name="Ramaraj T."/>
            <person name="Crozier J."/>
            <person name="Davis R.E."/>
            <person name="Shao J."/>
            <person name="Melnick R.L."/>
            <person name="Pereira G.A.G."/>
            <person name="Bailey B.A."/>
        </authorList>
    </citation>
    <scope>NUCLEOTIDE SEQUENCE [LARGE SCALE GENOMIC DNA]</scope>
    <source>
        <strain evidence="2 3">MCA 2997</strain>
    </source>
</reference>
<feature type="compositionally biased region" description="Basic and acidic residues" evidence="1">
    <location>
        <begin position="307"/>
        <end position="317"/>
    </location>
</feature>
<comment type="caution">
    <text evidence="2">The sequence shown here is derived from an EMBL/GenBank/DDBJ whole genome shotgun (WGS) entry which is preliminary data.</text>
</comment>
<feature type="region of interest" description="Disordered" evidence="1">
    <location>
        <begin position="307"/>
        <end position="347"/>
    </location>
</feature>
<dbReference type="HOGENOM" id="CLU_065194_0_0_1"/>
<proteinExistence type="predicted"/>
<gene>
    <name evidence="2" type="ORF">Moror_15415</name>
</gene>
<dbReference type="KEGG" id="mrr:Moror_15415"/>
<sequence length="347" mass="39401">MSAEASSSTQISTDSYKTTKEYSASSIPDLGGHTYPWLTCTWKDPKMLKAMSLDMPIVEFLAKVPEPEYPSLLVCQPEWLVTIEAWEEQLIKWKWWQVAYEEIENRQISAWLEAVCKAKKEEKEEREWAEHAEKERVEKEQVEKLKRKCEEHAHVRRTTPVAGGEDNRTYETFHMKRMTKEKKGASWKHARSLAKSPSESCKCTRIELGLSEEGVWVTVEDSQEVEEEPGSIFMAQVPENVASPSKLKACGHSKSQLVVEDSDRDSSPDKSTAKLGQLILLEVKQMRQEMNKSAQVLDVLEIVHLDGEEEEKLQPKLDKRKGKAVAKSEDGSESESGGESLATKSED</sequence>
<keyword evidence="3" id="KW-1185">Reference proteome</keyword>
<protein>
    <submittedName>
        <fullName evidence="2">Uncharacterized protein</fullName>
    </submittedName>
</protein>
<evidence type="ECO:0000313" key="2">
    <source>
        <dbReference type="EMBL" id="ESK81936.1"/>
    </source>
</evidence>